<evidence type="ECO:0000313" key="2">
    <source>
        <dbReference type="EMBL" id="TMQ65004.1"/>
    </source>
</evidence>
<evidence type="ECO:0000259" key="1">
    <source>
        <dbReference type="Pfam" id="PF00535"/>
    </source>
</evidence>
<sequence>MKVIAVIPARDAAATVGDVVRGLRRVLPSAEVIVVDDGSMDATGERSREAGAAVVRHEVNRGKGAALESGFAEALRRGADAVIAMDADGQHDPAAAPNLLASLEGADLVVGSRERDRTGMPLLRRATNDVTTWLVSLLAGQRIHDSQSGYRAIRSSVLRTVHPRSRRFEYESEFLIAAARAGFSIGEAPVPTLYNAPGSHIDPVRDTLRFIRLVIRHIGR</sequence>
<proteinExistence type="predicted"/>
<organism evidence="2 3">
    <name type="scientific">Eiseniibacteriota bacterium</name>
    <dbReference type="NCBI Taxonomy" id="2212470"/>
    <lineage>
        <taxon>Bacteria</taxon>
        <taxon>Candidatus Eiseniibacteriota</taxon>
    </lineage>
</organism>
<dbReference type="EMBL" id="VBOZ01000015">
    <property type="protein sequence ID" value="TMQ65004.1"/>
    <property type="molecule type" value="Genomic_DNA"/>
</dbReference>
<accession>A0A538TN19</accession>
<gene>
    <name evidence="2" type="ORF">E6K79_05760</name>
</gene>
<dbReference type="InterPro" id="IPR050256">
    <property type="entry name" value="Glycosyltransferase_2"/>
</dbReference>
<keyword evidence="2" id="KW-0808">Transferase</keyword>
<dbReference type="SUPFAM" id="SSF53448">
    <property type="entry name" value="Nucleotide-diphospho-sugar transferases"/>
    <property type="match status" value="1"/>
</dbReference>
<dbReference type="Proteomes" id="UP000317691">
    <property type="component" value="Unassembled WGS sequence"/>
</dbReference>
<dbReference type="PANTHER" id="PTHR48090:SF7">
    <property type="entry name" value="RFBJ PROTEIN"/>
    <property type="match status" value="1"/>
</dbReference>
<reference evidence="2 3" key="1">
    <citation type="journal article" date="2019" name="Nat. Microbiol.">
        <title>Mediterranean grassland soil C-N compound turnover is dependent on rainfall and depth, and is mediated by genomically divergent microorganisms.</title>
        <authorList>
            <person name="Diamond S."/>
            <person name="Andeer P.F."/>
            <person name="Li Z."/>
            <person name="Crits-Christoph A."/>
            <person name="Burstein D."/>
            <person name="Anantharaman K."/>
            <person name="Lane K.R."/>
            <person name="Thomas B.C."/>
            <person name="Pan C."/>
            <person name="Northen T.R."/>
            <person name="Banfield J.F."/>
        </authorList>
    </citation>
    <scope>NUCLEOTIDE SEQUENCE [LARGE SCALE GENOMIC DNA]</scope>
    <source>
        <strain evidence="2">WS_9</strain>
    </source>
</reference>
<dbReference type="CDD" id="cd04179">
    <property type="entry name" value="DPM_DPG-synthase_like"/>
    <property type="match status" value="1"/>
</dbReference>
<dbReference type="InterPro" id="IPR001173">
    <property type="entry name" value="Glyco_trans_2-like"/>
</dbReference>
<dbReference type="InterPro" id="IPR029044">
    <property type="entry name" value="Nucleotide-diphossugar_trans"/>
</dbReference>
<comment type="caution">
    <text evidence="2">The sequence shown here is derived from an EMBL/GenBank/DDBJ whole genome shotgun (WGS) entry which is preliminary data.</text>
</comment>
<dbReference type="Pfam" id="PF00535">
    <property type="entry name" value="Glycos_transf_2"/>
    <property type="match status" value="1"/>
</dbReference>
<dbReference type="Gene3D" id="3.90.550.10">
    <property type="entry name" value="Spore Coat Polysaccharide Biosynthesis Protein SpsA, Chain A"/>
    <property type="match status" value="1"/>
</dbReference>
<feature type="domain" description="Glycosyltransferase 2-like" evidence="1">
    <location>
        <begin position="6"/>
        <end position="158"/>
    </location>
</feature>
<evidence type="ECO:0000313" key="3">
    <source>
        <dbReference type="Proteomes" id="UP000317691"/>
    </source>
</evidence>
<protein>
    <submittedName>
        <fullName evidence="2">Glycosyltransferase family 2 protein</fullName>
    </submittedName>
</protein>
<dbReference type="GO" id="GO:0016740">
    <property type="term" value="F:transferase activity"/>
    <property type="evidence" value="ECO:0007669"/>
    <property type="project" value="UniProtKB-KW"/>
</dbReference>
<dbReference type="AlphaFoldDB" id="A0A538TN19"/>
<name>A0A538TN19_UNCEI</name>
<dbReference type="PANTHER" id="PTHR48090">
    <property type="entry name" value="UNDECAPRENYL-PHOSPHATE 4-DEOXY-4-FORMAMIDO-L-ARABINOSE TRANSFERASE-RELATED"/>
    <property type="match status" value="1"/>
</dbReference>